<feature type="region of interest" description="Disordered" evidence="1">
    <location>
        <begin position="315"/>
        <end position="347"/>
    </location>
</feature>
<feature type="compositionally biased region" description="Basic and acidic residues" evidence="1">
    <location>
        <begin position="173"/>
        <end position="182"/>
    </location>
</feature>
<dbReference type="RefSeq" id="WP_050494675.1">
    <property type="nucleotide sequence ID" value="NZ_CP020570.1"/>
</dbReference>
<dbReference type="AlphaFoldDB" id="A0A1V0UC15"/>
<sequence length="450" mass="47397">MLRHAIAPSRRYTKASHDVVRHPRLCSDAKILILYVQGLPEGEAGLALSEHARKLGIRGRAFQRLKEQLLVHGYVHERRASGDRGQWATHQLFSNVPLDDAGARELWRREAEGLESGGGGCSIGGAPGGVRDDIPGGARPVSPRGSSRRSSAPSARFPTVGRPGPRAVGHQLPVDEEREKNSSRPPSEAVAVLVGTSDTADGPGAREAASAREADEARDAVESAVTADAADAAETPEAVEFAEAERVLLSLRHSHRELHLGVPEARALVGQAVEWLRRGVSGADLRRVLTSDLPPGGVRSAVGFLRHRLVQKMPAPVTPAPAPASGTAYVPRRESGTTPAPPLPDAAPRYVPPLVTCEGPGTEHVFRSLGGETRCPDCEQEAAWARWAECRIAALGGDALPGPGEPRPDGWRARLAAATEAAAARQAERETGETEGEAGDRADGCGAGAA</sequence>
<feature type="compositionally biased region" description="Low complexity" evidence="1">
    <location>
        <begin position="135"/>
        <end position="158"/>
    </location>
</feature>
<dbReference type="OrthoDB" id="3871158at2"/>
<accession>A0A1V0UC15</accession>
<organism evidence="2 3">
    <name type="scientific">Streptomyces violaceoruber</name>
    <dbReference type="NCBI Taxonomy" id="1935"/>
    <lineage>
        <taxon>Bacteria</taxon>
        <taxon>Bacillati</taxon>
        <taxon>Actinomycetota</taxon>
        <taxon>Actinomycetes</taxon>
        <taxon>Kitasatosporales</taxon>
        <taxon>Streptomycetaceae</taxon>
        <taxon>Streptomyces</taxon>
        <taxon>Streptomyces violaceoruber group</taxon>
    </lineage>
</organism>
<dbReference type="Proteomes" id="UP000192445">
    <property type="component" value="Chromosome"/>
</dbReference>
<feature type="region of interest" description="Disordered" evidence="1">
    <location>
        <begin position="417"/>
        <end position="450"/>
    </location>
</feature>
<gene>
    <name evidence="2" type="ORF">B1H20_16130</name>
</gene>
<feature type="compositionally biased region" description="Gly residues" evidence="1">
    <location>
        <begin position="115"/>
        <end position="128"/>
    </location>
</feature>
<evidence type="ECO:0000256" key="1">
    <source>
        <dbReference type="SAM" id="MobiDB-lite"/>
    </source>
</evidence>
<dbReference type="EMBL" id="CP020570">
    <property type="protein sequence ID" value="ARF62749.1"/>
    <property type="molecule type" value="Genomic_DNA"/>
</dbReference>
<dbReference type="KEGG" id="svu:B1H20_16130"/>
<feature type="compositionally biased region" description="Basic and acidic residues" evidence="1">
    <location>
        <begin position="426"/>
        <end position="443"/>
    </location>
</feature>
<proteinExistence type="predicted"/>
<feature type="region of interest" description="Disordered" evidence="1">
    <location>
        <begin position="113"/>
        <end position="219"/>
    </location>
</feature>
<protein>
    <submittedName>
        <fullName evidence="2">Uncharacterized protein</fullName>
    </submittedName>
</protein>
<name>A0A1V0UC15_STRVN</name>
<feature type="compositionally biased region" description="Basic and acidic residues" evidence="1">
    <location>
        <begin position="209"/>
        <end position="219"/>
    </location>
</feature>
<reference evidence="2 3" key="1">
    <citation type="submission" date="2017-03" db="EMBL/GenBank/DDBJ databases">
        <title>Complete Genome Sequence of a natural compounds producer, Streptomyces violaceus S21.</title>
        <authorList>
            <person name="Zhong C."/>
            <person name="Zhao Z."/>
            <person name="Fu J."/>
            <person name="Zong G."/>
            <person name="Qin R."/>
            <person name="Cao G."/>
        </authorList>
    </citation>
    <scope>NUCLEOTIDE SEQUENCE [LARGE SCALE GENOMIC DNA]</scope>
    <source>
        <strain evidence="2 3">S21</strain>
    </source>
</reference>
<evidence type="ECO:0000313" key="3">
    <source>
        <dbReference type="Proteomes" id="UP000192445"/>
    </source>
</evidence>
<evidence type="ECO:0000313" key="2">
    <source>
        <dbReference type="EMBL" id="ARF62749.1"/>
    </source>
</evidence>